<dbReference type="InterPro" id="IPR009362">
    <property type="entry name" value="YhcG_C"/>
</dbReference>
<dbReference type="EMBL" id="LNQE01000954">
    <property type="protein sequence ID" value="KUG22580.1"/>
    <property type="molecule type" value="Genomic_DNA"/>
</dbReference>
<reference evidence="3" key="1">
    <citation type="journal article" date="2015" name="Proc. Natl. Acad. Sci. U.S.A.">
        <title>Networks of energetic and metabolic interactions define dynamics in microbial communities.</title>
        <authorList>
            <person name="Embree M."/>
            <person name="Liu J.K."/>
            <person name="Al-Bassam M.M."/>
            <person name="Zengler K."/>
        </authorList>
    </citation>
    <scope>NUCLEOTIDE SEQUENCE</scope>
</reference>
<evidence type="ECO:0000259" key="2">
    <source>
        <dbReference type="Pfam" id="PF17761"/>
    </source>
</evidence>
<evidence type="ECO:0000313" key="3">
    <source>
        <dbReference type="EMBL" id="KUG22580.1"/>
    </source>
</evidence>
<proteinExistence type="predicted"/>
<dbReference type="Pfam" id="PF06250">
    <property type="entry name" value="YhcG_C"/>
    <property type="match status" value="1"/>
</dbReference>
<feature type="domain" description="YhcG N-terminal" evidence="2">
    <location>
        <begin position="17"/>
        <end position="152"/>
    </location>
</feature>
<dbReference type="InterPro" id="IPR011856">
    <property type="entry name" value="tRNA_endonuc-like_dom_sf"/>
</dbReference>
<feature type="domain" description="YhcG PDDEXK nuclease" evidence="1">
    <location>
        <begin position="176"/>
        <end position="329"/>
    </location>
</feature>
<dbReference type="Gene3D" id="3.40.1350.10">
    <property type="match status" value="1"/>
</dbReference>
<gene>
    <name evidence="3" type="ORF">ASZ90_007626</name>
</gene>
<comment type="caution">
    <text evidence="3">The sequence shown here is derived from an EMBL/GenBank/DDBJ whole genome shotgun (WGS) entry which is preliminary data.</text>
</comment>
<name>A0A0W8FP82_9ZZZZ</name>
<protein>
    <submittedName>
        <fullName evidence="3">Putative cytoplasmic protein</fullName>
    </submittedName>
</protein>
<dbReference type="InterPro" id="IPR053148">
    <property type="entry name" value="PD-DEXK-like_domain"/>
</dbReference>
<dbReference type="AlphaFoldDB" id="A0A0W8FP82"/>
<accession>A0A0W8FP82</accession>
<dbReference type="GO" id="GO:0003676">
    <property type="term" value="F:nucleic acid binding"/>
    <property type="evidence" value="ECO:0007669"/>
    <property type="project" value="InterPro"/>
</dbReference>
<sequence length="345" mass="40432">MVNSIFSSKDYRNWLNEIKSRIVASRIHAARSLNTEMIKLYWDIGKSIVESQSKHRWGQSIVEQLSRDLTGEYENFRGFSPDNLWRMRMFYLAYQDHPKLAQLVPEIPWGHNVLIMQKVKDLKAREYYLRASAEMGWSRNVLLNQIKADAYRLSLKKKKHNFEKALPVHLAEQADESLKSVYNLDFLGVMRPILERDLEKRIVEKIKHFILELGSGFSFIGNQYRLELDGNEYFIDLLFFNRKLKCLVAVELKTGEFKPEYSGKMDFYLHLLNDKVRFKDENPSIGIILCAQKKNIVVEYALRSTRNPVGVAEYKLTKKLPVGLKKYLPSEKDLIAQVSEEMKEK</sequence>
<organism evidence="3">
    <name type="scientific">hydrocarbon metagenome</name>
    <dbReference type="NCBI Taxonomy" id="938273"/>
    <lineage>
        <taxon>unclassified sequences</taxon>
        <taxon>metagenomes</taxon>
        <taxon>ecological metagenomes</taxon>
    </lineage>
</organism>
<evidence type="ECO:0000259" key="1">
    <source>
        <dbReference type="Pfam" id="PF06250"/>
    </source>
</evidence>
<dbReference type="PANTHER" id="PTHR30547:SF0">
    <property type="entry name" value="BLR8175 PROTEIN"/>
    <property type="match status" value="1"/>
</dbReference>
<dbReference type="InterPro" id="IPR041527">
    <property type="entry name" value="YhcG_N"/>
</dbReference>
<dbReference type="PANTHER" id="PTHR30547">
    <property type="entry name" value="UNCHARACTERIZED PROTEIN YHCG-RELATED"/>
    <property type="match status" value="1"/>
</dbReference>
<dbReference type="Pfam" id="PF17761">
    <property type="entry name" value="DUF1016_N"/>
    <property type="match status" value="1"/>
</dbReference>